<dbReference type="Pfam" id="PF08245">
    <property type="entry name" value="Mur_ligase_M"/>
    <property type="match status" value="1"/>
</dbReference>
<comment type="similarity">
    <text evidence="9">Belongs to the alanine racemase family.</text>
</comment>
<dbReference type="NCBIfam" id="TIGR01143">
    <property type="entry name" value="murF"/>
    <property type="match status" value="1"/>
</dbReference>
<dbReference type="GO" id="GO:0008360">
    <property type="term" value="P:regulation of cell shape"/>
    <property type="evidence" value="ECO:0007669"/>
    <property type="project" value="UniProtKB-KW"/>
</dbReference>
<dbReference type="Gene3D" id="2.40.37.10">
    <property type="entry name" value="Lyase, Ornithine Decarboxylase, Chain A, domain 1"/>
    <property type="match status" value="1"/>
</dbReference>
<evidence type="ECO:0000256" key="3">
    <source>
        <dbReference type="ARBA" id="ARBA00022898"/>
    </source>
</evidence>
<dbReference type="InterPro" id="IPR009006">
    <property type="entry name" value="Ala_racemase/Decarboxylase_C"/>
</dbReference>
<dbReference type="GO" id="GO:0051301">
    <property type="term" value="P:cell division"/>
    <property type="evidence" value="ECO:0007669"/>
    <property type="project" value="UniProtKB-KW"/>
</dbReference>
<comment type="pathway">
    <text evidence="9">Amino-acid biosynthesis; D-alanine biosynthesis; D-alanine from L-alanine: step 1/1.</text>
</comment>
<dbReference type="UniPathway" id="UPA00042">
    <property type="reaction ID" value="UER00497"/>
</dbReference>
<dbReference type="PANTHER" id="PTHR30511:SF0">
    <property type="entry name" value="ALANINE RACEMASE, CATABOLIC-RELATED"/>
    <property type="match status" value="1"/>
</dbReference>
<dbReference type="SUPFAM" id="SSF50621">
    <property type="entry name" value="Alanine racemase C-terminal domain-like"/>
    <property type="match status" value="1"/>
</dbReference>
<keyword evidence="15" id="KW-1185">Reference proteome</keyword>
<comment type="catalytic activity">
    <reaction evidence="9">
        <text>L-alanine = D-alanine</text>
        <dbReference type="Rhea" id="RHEA:20249"/>
        <dbReference type="ChEBI" id="CHEBI:57416"/>
        <dbReference type="ChEBI" id="CHEBI:57972"/>
        <dbReference type="EC" id="5.1.1.1"/>
    </reaction>
</comment>
<dbReference type="SUPFAM" id="SSF51419">
    <property type="entry name" value="PLP-binding barrel"/>
    <property type="match status" value="1"/>
</dbReference>
<keyword evidence="7 10" id="KW-0131">Cell cycle</keyword>
<dbReference type="Pfam" id="PF00842">
    <property type="entry name" value="Ala_racemase_C"/>
    <property type="match status" value="1"/>
</dbReference>
<dbReference type="AlphaFoldDB" id="A0A5B8XRJ4"/>
<dbReference type="InterPro" id="IPR029066">
    <property type="entry name" value="PLP-binding_barrel"/>
</dbReference>
<dbReference type="GO" id="GO:0005524">
    <property type="term" value="F:ATP binding"/>
    <property type="evidence" value="ECO:0007669"/>
    <property type="project" value="UniProtKB-UniRule"/>
</dbReference>
<dbReference type="HAMAP" id="MF_01201">
    <property type="entry name" value="Ala_racemase"/>
    <property type="match status" value="1"/>
</dbReference>
<dbReference type="SUPFAM" id="SSF53623">
    <property type="entry name" value="MurD-like peptide ligases, catalytic domain"/>
    <property type="match status" value="1"/>
</dbReference>
<comment type="function">
    <text evidence="9">Catalyzes the interconversion of L-alanine and D-alanine. May also act on other amino acids.</text>
</comment>
<dbReference type="InterPro" id="IPR000821">
    <property type="entry name" value="Ala_racemase"/>
</dbReference>
<dbReference type="Gene3D" id="3.90.190.20">
    <property type="entry name" value="Mur ligase, C-terminal domain"/>
    <property type="match status" value="1"/>
</dbReference>
<reference evidence="14 15" key="1">
    <citation type="submission" date="2019-08" db="EMBL/GenBank/DDBJ databases">
        <authorList>
            <person name="Liang Q."/>
        </authorList>
    </citation>
    <scope>NUCLEOTIDE SEQUENCE [LARGE SCALE GENOMIC DNA]</scope>
    <source>
        <strain evidence="14 15">V1718</strain>
    </source>
</reference>
<accession>A0A5B8XRJ4</accession>
<dbReference type="KEGG" id="bbae:FRD01_10000"/>
<dbReference type="Pfam" id="PF01168">
    <property type="entry name" value="Ala_racemase_N"/>
    <property type="match status" value="1"/>
</dbReference>
<dbReference type="PRINTS" id="PR00992">
    <property type="entry name" value="ALARACEMASE"/>
</dbReference>
<dbReference type="GO" id="GO:0009252">
    <property type="term" value="P:peptidoglycan biosynthetic process"/>
    <property type="evidence" value="ECO:0007669"/>
    <property type="project" value="UniProtKB-UniRule"/>
</dbReference>
<dbReference type="EC" id="6.3.2.10" evidence="10"/>
<sequence length="883" mass="96077">MALRKPRDTFKLDRLHFDALGTNNHRLGTCARRENEEEKKYRCVYNFHRAIEPACKQSEKAVFSTSWVLQYTEPDCEANLPESLHEVVVDTRKISAPHSLFVALKGPKFDGHDFVDRALEAGAVCLVNKTWEPERKGPFIRVEDTLDALQSLAAAWRARFGIPVIGITGSNGKTIVKEMLSSILARRFTVWRSPGSFNSQVGVALSVLGLREGHQVAIIEAGISENGEMDRLEAMIRPTHGVLTSIGTAHAAGLKTKENTAIEKLKLFKRLSGALVAPETPEVQAHNTSPRTLWFSPEIASELGAKPSCTYQPISARARLKLQDGSEFEVPINAAGAHNAMNALVAAMMASELGLTKDEIIGGLSAFGYAPMRLEIHTTSNWVTLINDAYSSDPVSARSALSTLSFYGANARKIAILGDMLDLGALSEDAHRELGRDIPGFGVDLLLTLGPLAKSIGSSAVQAGMPAPNVRSFDSIERLSEFLDGELESGDVVLFKGSQALELDRVASGLLESVAPTRLYVDLEAIRQNVQAIKTRIQGTRLMAVVKSFAYGNDATRVSQTLVREGIDALAVAYADEAIPLRNRGLNLPILVTNTLGGEADKIVKYDLMALVGSVPVLDDLERHASYRGKAVEVHVEVDTGMGRLGVKSKDVLEFAKEILKRPSLRLVGLMTHFASADMAQDDAYTTKQLALFDEAIVALRSAGIEPEWVHAANTAAAWRVPAARYNLVRVGLGLYGYHPSADVEEWAKDTSPALKFATQVIHVKDVEPGESISYGRTYIAESKRRIATIAAGYNDGFSRFMSNGGEVLIRGKRAQVVGNVCMDVSMVDVTEISGVEVGDEVVIFGTQDSAEISVDEIAHRGSTINYEVLCKISPRVRRIFIE</sequence>
<evidence type="ECO:0000313" key="15">
    <source>
        <dbReference type="Proteomes" id="UP000321595"/>
    </source>
</evidence>
<evidence type="ECO:0000256" key="6">
    <source>
        <dbReference type="ARBA" id="ARBA00023235"/>
    </source>
</evidence>
<dbReference type="CDD" id="cd00430">
    <property type="entry name" value="PLPDE_III_AR"/>
    <property type="match status" value="1"/>
</dbReference>
<proteinExistence type="inferred from homology"/>
<feature type="binding site" evidence="9 12">
    <location>
        <position position="823"/>
    </location>
    <ligand>
        <name>substrate</name>
    </ligand>
</feature>
<comment type="cofactor">
    <cofactor evidence="1 9 11">
        <name>pyridoxal 5'-phosphate</name>
        <dbReference type="ChEBI" id="CHEBI:597326"/>
    </cofactor>
</comment>
<comment type="catalytic activity">
    <reaction evidence="10">
        <text>D-alanyl-D-alanine + UDP-N-acetyl-alpha-D-muramoyl-L-alanyl-gamma-D-glutamyl-meso-2,6-diaminopimelate + ATP = UDP-N-acetyl-alpha-D-muramoyl-L-alanyl-gamma-D-glutamyl-meso-2,6-diaminopimeloyl-D-alanyl-D-alanine + ADP + phosphate + H(+)</text>
        <dbReference type="Rhea" id="RHEA:28374"/>
        <dbReference type="ChEBI" id="CHEBI:15378"/>
        <dbReference type="ChEBI" id="CHEBI:30616"/>
        <dbReference type="ChEBI" id="CHEBI:43474"/>
        <dbReference type="ChEBI" id="CHEBI:57822"/>
        <dbReference type="ChEBI" id="CHEBI:61386"/>
        <dbReference type="ChEBI" id="CHEBI:83905"/>
        <dbReference type="ChEBI" id="CHEBI:456216"/>
        <dbReference type="EC" id="6.3.2.10"/>
    </reaction>
</comment>
<dbReference type="UniPathway" id="UPA00219"/>
<keyword evidence="10" id="KW-0963">Cytoplasm</keyword>
<dbReference type="GO" id="GO:0005829">
    <property type="term" value="C:cytosol"/>
    <property type="evidence" value="ECO:0007669"/>
    <property type="project" value="TreeGrafter"/>
</dbReference>
<evidence type="ECO:0000256" key="11">
    <source>
        <dbReference type="PIRSR" id="PIRSR600821-50"/>
    </source>
</evidence>
<evidence type="ECO:0000256" key="10">
    <source>
        <dbReference type="HAMAP-Rule" id="MF_02019"/>
    </source>
</evidence>
<comment type="function">
    <text evidence="10">Involved in cell wall formation. Catalyzes the final step in the synthesis of UDP-N-acetylmuramoyl-pentapeptide, the precursor of murein.</text>
</comment>
<dbReference type="Pfam" id="PF01225">
    <property type="entry name" value="Mur_ligase"/>
    <property type="match status" value="1"/>
</dbReference>
<name>A0A5B8XRJ4_9DELT</name>
<gene>
    <name evidence="14" type="primary">alr</name>
    <name evidence="10" type="synonym">murF</name>
    <name evidence="14" type="ORF">FRD01_10000</name>
</gene>
<dbReference type="EMBL" id="CP042467">
    <property type="protein sequence ID" value="QED27568.1"/>
    <property type="molecule type" value="Genomic_DNA"/>
</dbReference>
<evidence type="ECO:0000256" key="12">
    <source>
        <dbReference type="PIRSR" id="PIRSR600821-52"/>
    </source>
</evidence>
<evidence type="ECO:0000256" key="9">
    <source>
        <dbReference type="HAMAP-Rule" id="MF_01201"/>
    </source>
</evidence>
<dbReference type="OrthoDB" id="9813814at2"/>
<keyword evidence="8 10" id="KW-0961">Cell wall biogenesis/degradation</keyword>
<comment type="similarity">
    <text evidence="10">Belongs to the MurCDEF family. MurF subfamily.</text>
</comment>
<organism evidence="14 15">
    <name type="scientific">Microvenator marinus</name>
    <dbReference type="NCBI Taxonomy" id="2600177"/>
    <lineage>
        <taxon>Bacteria</taxon>
        <taxon>Deltaproteobacteria</taxon>
        <taxon>Bradymonadales</taxon>
        <taxon>Microvenatoraceae</taxon>
        <taxon>Microvenator</taxon>
    </lineage>
</organism>
<dbReference type="NCBIfam" id="TIGR00492">
    <property type="entry name" value="alr"/>
    <property type="match status" value="1"/>
</dbReference>
<dbReference type="GO" id="GO:0030632">
    <property type="term" value="P:D-alanine biosynthetic process"/>
    <property type="evidence" value="ECO:0007669"/>
    <property type="project" value="UniProtKB-UniRule"/>
</dbReference>
<keyword evidence="4 10" id="KW-0133">Cell shape</keyword>
<feature type="active site" description="Proton acceptor; specific for L-alanine" evidence="9">
    <location>
        <position position="775"/>
    </location>
</feature>
<dbReference type="InterPro" id="IPR001608">
    <property type="entry name" value="Ala_racemase_N"/>
</dbReference>
<dbReference type="SMART" id="SM01005">
    <property type="entry name" value="Ala_racemase_C"/>
    <property type="match status" value="1"/>
</dbReference>
<dbReference type="GO" id="GO:0030170">
    <property type="term" value="F:pyridoxal phosphate binding"/>
    <property type="evidence" value="ECO:0007669"/>
    <property type="project" value="UniProtKB-UniRule"/>
</dbReference>
<dbReference type="InterPro" id="IPR013221">
    <property type="entry name" value="Mur_ligase_cen"/>
</dbReference>
<dbReference type="Proteomes" id="UP000321595">
    <property type="component" value="Chromosome"/>
</dbReference>
<evidence type="ECO:0000256" key="2">
    <source>
        <dbReference type="ARBA" id="ARBA00022618"/>
    </source>
</evidence>
<keyword evidence="5 10" id="KW-0573">Peptidoglycan synthesis</keyword>
<feature type="modified residue" description="N6-(pyridoxal phosphate)lysine" evidence="9 11">
    <location>
        <position position="547"/>
    </location>
</feature>
<feature type="domain" description="Alanine racemase C-terminal" evidence="13">
    <location>
        <begin position="754"/>
        <end position="882"/>
    </location>
</feature>
<protein>
    <recommendedName>
        <fullName evidence="9 10">Multifunctional fusion protein</fullName>
    </recommendedName>
    <domain>
        <recommendedName>
            <fullName evidence="10">UDP-N-acetylmuramoyl-tripeptide--D-alanyl-D-alanine ligase</fullName>
            <ecNumber evidence="10">6.3.2.10</ecNumber>
        </recommendedName>
        <alternativeName>
            <fullName evidence="10">D-alanyl-D-alanine-adding enzyme</fullName>
        </alternativeName>
    </domain>
    <domain>
        <recommendedName>
            <fullName evidence="9">Alanine racemase</fullName>
            <ecNumber evidence="9">5.1.1.1</ecNumber>
        </recommendedName>
    </domain>
</protein>
<evidence type="ECO:0000259" key="13">
    <source>
        <dbReference type="SMART" id="SM01005"/>
    </source>
</evidence>
<keyword evidence="10" id="KW-0436">Ligase</keyword>
<comment type="pathway">
    <text evidence="10">Cell wall biogenesis; peptidoglycan biosynthesis.</text>
</comment>
<dbReference type="Gene3D" id="3.40.1390.10">
    <property type="entry name" value="MurE/MurF, N-terminal domain"/>
    <property type="match status" value="1"/>
</dbReference>
<dbReference type="EC" id="5.1.1.1" evidence="9"/>
<dbReference type="InterPro" id="IPR011079">
    <property type="entry name" value="Ala_racemase_C"/>
</dbReference>
<evidence type="ECO:0000256" key="5">
    <source>
        <dbReference type="ARBA" id="ARBA00022984"/>
    </source>
</evidence>
<dbReference type="InterPro" id="IPR000713">
    <property type="entry name" value="Mur_ligase_N"/>
</dbReference>
<keyword evidence="6 9" id="KW-0413">Isomerase</keyword>
<comment type="caution">
    <text evidence="10">Lacks conserved residue(s) required for the propagation of feature annotation.</text>
</comment>
<dbReference type="Gene3D" id="3.20.20.10">
    <property type="entry name" value="Alanine racemase"/>
    <property type="match status" value="1"/>
</dbReference>
<keyword evidence="3 9" id="KW-0663">Pyridoxal phosphate</keyword>
<keyword evidence="10" id="KW-0067">ATP-binding</keyword>
<dbReference type="PANTHER" id="PTHR30511">
    <property type="entry name" value="ALANINE RACEMASE"/>
    <property type="match status" value="1"/>
</dbReference>
<feature type="active site" description="Proton acceptor; specific for D-alanine" evidence="9">
    <location>
        <position position="547"/>
    </location>
</feature>
<dbReference type="SUPFAM" id="SSF53244">
    <property type="entry name" value="MurD-like peptide ligases, peptide-binding domain"/>
    <property type="match status" value="1"/>
</dbReference>
<dbReference type="GO" id="GO:0008784">
    <property type="term" value="F:alanine racemase activity"/>
    <property type="evidence" value="ECO:0007669"/>
    <property type="project" value="UniProtKB-UniRule"/>
</dbReference>
<dbReference type="Pfam" id="PF02875">
    <property type="entry name" value="Mur_ligase_C"/>
    <property type="match status" value="1"/>
</dbReference>
<dbReference type="InterPro" id="IPR005863">
    <property type="entry name" value="UDP-N-AcMur_synth"/>
</dbReference>
<dbReference type="InterPro" id="IPR004101">
    <property type="entry name" value="Mur_ligase_C"/>
</dbReference>
<dbReference type="FunFam" id="3.20.20.10:FF:000002">
    <property type="entry name" value="Alanine racemase"/>
    <property type="match status" value="1"/>
</dbReference>
<dbReference type="GO" id="GO:0071555">
    <property type="term" value="P:cell wall organization"/>
    <property type="evidence" value="ECO:0007669"/>
    <property type="project" value="UniProtKB-KW"/>
</dbReference>
<evidence type="ECO:0000256" key="1">
    <source>
        <dbReference type="ARBA" id="ARBA00001933"/>
    </source>
</evidence>
<feature type="binding site" evidence="9 12">
    <location>
        <position position="644"/>
    </location>
    <ligand>
        <name>substrate</name>
    </ligand>
</feature>
<dbReference type="InterPro" id="IPR036565">
    <property type="entry name" value="Mur-like_cat_sf"/>
</dbReference>
<dbReference type="HAMAP" id="MF_02019">
    <property type="entry name" value="MurF"/>
    <property type="match status" value="1"/>
</dbReference>
<dbReference type="GO" id="GO:0047480">
    <property type="term" value="F:UDP-N-acetylmuramoyl-tripeptide-D-alanyl-D-alanine ligase activity"/>
    <property type="evidence" value="ECO:0007669"/>
    <property type="project" value="UniProtKB-UniRule"/>
</dbReference>
<evidence type="ECO:0000256" key="8">
    <source>
        <dbReference type="ARBA" id="ARBA00023316"/>
    </source>
</evidence>
<dbReference type="InterPro" id="IPR036615">
    <property type="entry name" value="Mur_ligase_C_dom_sf"/>
</dbReference>
<evidence type="ECO:0000256" key="4">
    <source>
        <dbReference type="ARBA" id="ARBA00022960"/>
    </source>
</evidence>
<keyword evidence="10" id="KW-0547">Nucleotide-binding</keyword>
<evidence type="ECO:0000313" key="14">
    <source>
        <dbReference type="EMBL" id="QED27568.1"/>
    </source>
</evidence>
<comment type="subcellular location">
    <subcellularLocation>
        <location evidence="10">Cytoplasm</location>
    </subcellularLocation>
</comment>
<dbReference type="GO" id="GO:0008766">
    <property type="term" value="F:UDP-N-acetylmuramoylalanyl-D-glutamyl-2,6-diaminopimelate-D-alanyl-D-alanine ligase activity"/>
    <property type="evidence" value="ECO:0007669"/>
    <property type="project" value="RHEA"/>
</dbReference>
<keyword evidence="2 10" id="KW-0132">Cell division</keyword>
<dbReference type="Gene3D" id="3.40.1190.10">
    <property type="entry name" value="Mur-like, catalytic domain"/>
    <property type="match status" value="1"/>
</dbReference>
<evidence type="ECO:0000256" key="7">
    <source>
        <dbReference type="ARBA" id="ARBA00023306"/>
    </source>
</evidence>